<proteinExistence type="predicted"/>
<organism evidence="1 2">
    <name type="scientific">Xylaria curta</name>
    <dbReference type="NCBI Taxonomy" id="42375"/>
    <lineage>
        <taxon>Eukaryota</taxon>
        <taxon>Fungi</taxon>
        <taxon>Dikarya</taxon>
        <taxon>Ascomycota</taxon>
        <taxon>Pezizomycotina</taxon>
        <taxon>Sordariomycetes</taxon>
        <taxon>Xylariomycetidae</taxon>
        <taxon>Xylariales</taxon>
        <taxon>Xylariaceae</taxon>
        <taxon>Xylaria</taxon>
    </lineage>
</organism>
<evidence type="ECO:0000313" key="1">
    <source>
        <dbReference type="EMBL" id="KAJ2994422.1"/>
    </source>
</evidence>
<keyword evidence="2" id="KW-1185">Reference proteome</keyword>
<gene>
    <name evidence="1" type="ORF">NUW58_g1563</name>
</gene>
<protein>
    <submittedName>
        <fullName evidence="1">Uncharacterized protein</fullName>
    </submittedName>
</protein>
<reference evidence="1" key="1">
    <citation type="submission" date="2022-10" db="EMBL/GenBank/DDBJ databases">
        <title>Genome Sequence of Xylaria curta.</title>
        <authorList>
            <person name="Buettner E."/>
        </authorList>
    </citation>
    <scope>NUCLEOTIDE SEQUENCE</scope>
    <source>
        <strain evidence="1">Babe10</strain>
    </source>
</reference>
<evidence type="ECO:0000313" key="2">
    <source>
        <dbReference type="Proteomes" id="UP001143856"/>
    </source>
</evidence>
<name>A0ACC1PL08_9PEZI</name>
<sequence length="331" mass="35881">MVTMAEQDANPTATEVANRYATHIKDKTVLVTGASAKSLGAGFVEGIAPHGPRLIIIAGRTPSKVQQVVDDLATAHPGLAVRSLVFDFASFEAVRSAAKELNSWDDVPQIDVLVSSVGVMGLPWSTSPSGHEMQLATNHLGPFLFINLIIGKVLASPAPRIVLISSDAHRLSPIRFGDINFRNGMAYHPFSAYGQSKTANALMALSLADKLGKKHNLVSLSLQPGVSQETGLMTHMTWAGDYPSAQYLDRMLGNKSGWAEHPPLLPTPVVAGPYVYAAFDPQLNDHNGSYIDHYEVGSPWTHILMPWATSSIEAERLWKLSEELVGEQFDY</sequence>
<comment type="caution">
    <text evidence="1">The sequence shown here is derived from an EMBL/GenBank/DDBJ whole genome shotgun (WGS) entry which is preliminary data.</text>
</comment>
<accession>A0ACC1PL08</accession>
<dbReference type="Proteomes" id="UP001143856">
    <property type="component" value="Unassembled WGS sequence"/>
</dbReference>
<dbReference type="EMBL" id="JAPDGR010000173">
    <property type="protein sequence ID" value="KAJ2994422.1"/>
    <property type="molecule type" value="Genomic_DNA"/>
</dbReference>